<dbReference type="STRING" id="93059.P9211_04981"/>
<dbReference type="Pfam" id="PF11353">
    <property type="entry name" value="DUF3153"/>
    <property type="match status" value="1"/>
</dbReference>
<dbReference type="eggNOG" id="COG0457">
    <property type="taxonomic scope" value="Bacteria"/>
</dbReference>
<accession>A9BEB9</accession>
<dbReference type="InterPro" id="IPR021499">
    <property type="entry name" value="DUF3153"/>
</dbReference>
<keyword evidence="1" id="KW-0812">Transmembrane</keyword>
<dbReference type="InterPro" id="IPR011990">
    <property type="entry name" value="TPR-like_helical_dom_sf"/>
</dbReference>
<dbReference type="Gene3D" id="1.25.40.10">
    <property type="entry name" value="Tetratricopeptide repeat domain"/>
    <property type="match status" value="1"/>
</dbReference>
<dbReference type="KEGG" id="pmj:P9211_04981"/>
<feature type="transmembrane region" description="Helical" evidence="1">
    <location>
        <begin position="138"/>
        <end position="159"/>
    </location>
</feature>
<dbReference type="RefSeq" id="WP_012195052.1">
    <property type="nucleotide sequence ID" value="NC_009976.1"/>
</dbReference>
<sequence>MEASERLIVAEAALESGDYGQCISLLEKVLKGEGLSTEYEGQVQLLMITAYMGQGKDQEAISICKSLLKNTESSLRQEAKQLLSILQAPELERPKSWSVKIPNLKDALIEESSYSYKKAFEPKQPKEPPTGPTKGLELGFTGLVLAIFLGLTILLSGCVQFTTEVQLIGPDRLKLAFDINSNSNQLLPWQKQFEASLKELNPNITIHSSSNGSQVIESPSINSQEANSFIKSTIALATEAAGIEIVSPQITLKEKNWLVGLEQRLKVIVDLKDLIEIPGLNVSMSVSPVSHKTKLKGSPRPAIEKESNIYWELERGVLNEIEIQEWRWNRLGLGIVFVLFILGIVIIMQSLKVRMGYGFPELPP</sequence>
<evidence type="ECO:0000256" key="1">
    <source>
        <dbReference type="SAM" id="Phobius"/>
    </source>
</evidence>
<evidence type="ECO:0000313" key="3">
    <source>
        <dbReference type="Proteomes" id="UP000000788"/>
    </source>
</evidence>
<feature type="transmembrane region" description="Helical" evidence="1">
    <location>
        <begin position="331"/>
        <end position="351"/>
    </location>
</feature>
<dbReference type="AlphaFoldDB" id="A9BEB9"/>
<organism evidence="2 3">
    <name type="scientific">Prochlorococcus marinus (strain MIT 9211)</name>
    <dbReference type="NCBI Taxonomy" id="93059"/>
    <lineage>
        <taxon>Bacteria</taxon>
        <taxon>Bacillati</taxon>
        <taxon>Cyanobacteriota</taxon>
        <taxon>Cyanophyceae</taxon>
        <taxon>Synechococcales</taxon>
        <taxon>Prochlorococcaceae</taxon>
        <taxon>Prochlorococcus</taxon>
    </lineage>
</organism>
<protein>
    <submittedName>
        <fullName evidence="2">Uncharacterized protein</fullName>
    </submittedName>
</protein>
<dbReference type="EMBL" id="CP000878">
    <property type="protein sequence ID" value="ABX08429.1"/>
    <property type="molecule type" value="Genomic_DNA"/>
</dbReference>
<evidence type="ECO:0000313" key="2">
    <source>
        <dbReference type="EMBL" id="ABX08429.1"/>
    </source>
</evidence>
<name>A9BEB9_PROM4</name>
<reference evidence="2 3" key="1">
    <citation type="journal article" date="2007" name="PLoS Genet.">
        <title>Patterns and implications of gene gain and loss in the evolution of Prochlorococcus.</title>
        <authorList>
            <person name="Kettler G.C."/>
            <person name="Martiny A.C."/>
            <person name="Huang K."/>
            <person name="Zucker J."/>
            <person name="Coleman M.L."/>
            <person name="Rodrigue S."/>
            <person name="Chen F."/>
            <person name="Lapidus A."/>
            <person name="Ferriera S."/>
            <person name="Johnson J."/>
            <person name="Steglich C."/>
            <person name="Church G.M."/>
            <person name="Richardson P."/>
            <person name="Chisholm S.W."/>
        </authorList>
    </citation>
    <scope>NUCLEOTIDE SEQUENCE [LARGE SCALE GENOMIC DNA]</scope>
    <source>
        <strain evidence="3">MIT 9211</strain>
    </source>
</reference>
<keyword evidence="1" id="KW-0472">Membrane</keyword>
<keyword evidence="1" id="KW-1133">Transmembrane helix</keyword>
<dbReference type="Proteomes" id="UP000000788">
    <property type="component" value="Chromosome"/>
</dbReference>
<dbReference type="OrthoDB" id="458293at2"/>
<keyword evidence="3" id="KW-1185">Reference proteome</keyword>
<dbReference type="HOGENOM" id="CLU_760448_0_0_3"/>
<proteinExistence type="predicted"/>
<gene>
    <name evidence="2" type="ordered locus">P9211_04981</name>
</gene>